<dbReference type="EMBL" id="CP012830">
    <property type="protein sequence ID" value="ALI02107.1"/>
    <property type="molecule type" value="Genomic_DNA"/>
</dbReference>
<evidence type="ECO:0000313" key="2">
    <source>
        <dbReference type="Proteomes" id="UP000066487"/>
    </source>
</evidence>
<organism evidence="1 2">
    <name type="scientific">Pseudomonas fluorescens</name>
    <dbReference type="NCBI Taxonomy" id="294"/>
    <lineage>
        <taxon>Bacteria</taxon>
        <taxon>Pseudomonadati</taxon>
        <taxon>Pseudomonadota</taxon>
        <taxon>Gammaproteobacteria</taxon>
        <taxon>Pseudomonadales</taxon>
        <taxon>Pseudomonadaceae</taxon>
        <taxon>Pseudomonas</taxon>
    </lineage>
</organism>
<protein>
    <recommendedName>
        <fullName evidence="3">SSU ribosomal protein S2p (SAe)</fullName>
    </recommendedName>
</protein>
<evidence type="ECO:0000313" key="1">
    <source>
        <dbReference type="EMBL" id="ALI02107.1"/>
    </source>
</evidence>
<evidence type="ECO:0008006" key="3">
    <source>
        <dbReference type="Google" id="ProtNLM"/>
    </source>
</evidence>
<dbReference type="AlphaFoldDB" id="A0A0N9VUP8"/>
<gene>
    <name evidence="1" type="ORF">AO353_13805</name>
</gene>
<name>A0A0N9VUP8_PSEFL</name>
<proteinExistence type="predicted"/>
<reference evidence="1 2" key="2">
    <citation type="journal article" date="2018" name="Nature">
        <title>Mutant phenotypes for thousands of bacterial genes of unknown function.</title>
        <authorList>
            <person name="Price M.N."/>
            <person name="Wetmore K.M."/>
            <person name="Waters R.J."/>
            <person name="Callaghan M."/>
            <person name="Ray J."/>
            <person name="Liu H."/>
            <person name="Kuehl J.V."/>
            <person name="Melnyk R.A."/>
            <person name="Lamson J.S."/>
            <person name="Suh Y."/>
            <person name="Carlson H.K."/>
            <person name="Esquivel Z."/>
            <person name="Sadeeshkumar H."/>
            <person name="Chakraborty R."/>
            <person name="Zane G.M."/>
            <person name="Rubin B.E."/>
            <person name="Wall J.D."/>
            <person name="Visel A."/>
            <person name="Bristow J."/>
            <person name="Blow M.J."/>
            <person name="Arkin A.P."/>
            <person name="Deutschbauer A.M."/>
        </authorList>
    </citation>
    <scope>NUCLEOTIDE SEQUENCE [LARGE SCALE GENOMIC DNA]</scope>
    <source>
        <strain evidence="1 2">FW300-N2E3</strain>
    </source>
</reference>
<dbReference type="Proteomes" id="UP000066487">
    <property type="component" value="Chromosome"/>
</dbReference>
<accession>A0A0N9VUP8</accession>
<dbReference type="RefSeq" id="WP_054595463.1">
    <property type="nucleotide sequence ID" value="NZ_CP012830.1"/>
</dbReference>
<sequence length="445" mass="48433">MTKLIPKSQLASQRGQVLDSSQAAYNLRQALSSPDNLQGFDDLLRAVGVHRSNYMQATHQKKLIDAVSSGDWLMVVPRVAADNGGASWNAFKPKPEPPPAQHLVEDHAFTLPQPVESGFHIIQRPMSLETLERSLYENSPSDALRKVFRSLNRHLGEQVKPGQMVIFSDSRHYLCRREEAQMMIAAEKTNEALKDLSDEEAAFMVEHHEVIEPFLGVASGALGVASFMVGQHLETLRNTLTELERLHQEQYRQYGHLKSPVFFAQRKRLMAKLDASLGPMMRKTTGIPDHPKLKRALGLSTRRTVHHWSKAGAPTQLPGYATHIEGVARASKYMKAGGYVAIGLGASSAAMKIHETCRAGRVEECRQVKFVEGGRLLGNVAGGAVASAIGVTVAEGTCLAIGAGTYGVGGMVCMLVVSGMLASQMGDSGGQAGEYFGEKLYEVTE</sequence>
<dbReference type="OrthoDB" id="6352550at2"/>
<reference evidence="2" key="1">
    <citation type="submission" date="2015-09" db="EMBL/GenBank/DDBJ databases">
        <title>Whole genome sequence of Pseudomonas fluorescens FW300-N2E3.</title>
        <authorList>
            <person name="Ray J."/>
            <person name="Melnyk R."/>
            <person name="Deutschbauer A."/>
        </authorList>
    </citation>
    <scope>NUCLEOTIDE SEQUENCE [LARGE SCALE GENOMIC DNA]</scope>
    <source>
        <strain evidence="2">FW300-N2E3</strain>
    </source>
</reference>